<dbReference type="GO" id="GO:0003676">
    <property type="term" value="F:nucleic acid binding"/>
    <property type="evidence" value="ECO:0007669"/>
    <property type="project" value="InterPro"/>
</dbReference>
<proteinExistence type="predicted"/>
<dbReference type="InterPro" id="IPR011545">
    <property type="entry name" value="DEAD/DEAH_box_helicase_dom"/>
</dbReference>
<dbReference type="Pfam" id="PF00270">
    <property type="entry name" value="DEAD"/>
    <property type="match status" value="1"/>
</dbReference>
<dbReference type="AlphaFoldDB" id="E6PHT8"/>
<dbReference type="GO" id="GO:0004519">
    <property type="term" value="F:endonuclease activity"/>
    <property type="evidence" value="ECO:0007669"/>
    <property type="project" value="UniProtKB-KW"/>
</dbReference>
<keyword evidence="2" id="KW-0255">Endonuclease</keyword>
<accession>E6PHT8</accession>
<feature type="domain" description="Helicase ATP-binding" evidence="1">
    <location>
        <begin position="17"/>
        <end position="215"/>
    </location>
</feature>
<dbReference type="InterPro" id="IPR014001">
    <property type="entry name" value="Helicase_ATP-bd"/>
</dbReference>
<keyword evidence="2" id="KW-0067">ATP-binding</keyword>
<keyword evidence="2" id="KW-0347">Helicase</keyword>
<dbReference type="GO" id="GO:0005524">
    <property type="term" value="F:ATP binding"/>
    <property type="evidence" value="ECO:0007669"/>
    <property type="project" value="InterPro"/>
</dbReference>
<evidence type="ECO:0000259" key="1">
    <source>
        <dbReference type="SMART" id="SM00487"/>
    </source>
</evidence>
<dbReference type="Gene3D" id="3.40.50.300">
    <property type="entry name" value="P-loop containing nucleotide triphosphate hydrolases"/>
    <property type="match status" value="2"/>
</dbReference>
<evidence type="ECO:0000313" key="2">
    <source>
        <dbReference type="EMBL" id="CBH76026.1"/>
    </source>
</evidence>
<reference evidence="2" key="1">
    <citation type="submission" date="2009-10" db="EMBL/GenBank/DDBJ databases">
        <title>Diversity of trophic interactions inside an arsenic-rich microbial ecosystem.</title>
        <authorList>
            <person name="Bertin P.N."/>
            <person name="Heinrich-Salmeron A."/>
            <person name="Pelletier E."/>
            <person name="Goulhen-Chollet F."/>
            <person name="Arsene-Ploetze F."/>
            <person name="Gallien S."/>
            <person name="Calteau A."/>
            <person name="Vallenet D."/>
            <person name="Casiot C."/>
            <person name="Chane-Woon-Ming B."/>
            <person name="Giloteaux L."/>
            <person name="Barakat M."/>
            <person name="Bonnefoy V."/>
            <person name="Bruneel O."/>
            <person name="Chandler M."/>
            <person name="Cleiss J."/>
            <person name="Duran R."/>
            <person name="Elbaz-Poulichet F."/>
            <person name="Fonknechten N."/>
            <person name="Lauga B."/>
            <person name="Mornico D."/>
            <person name="Ortet P."/>
            <person name="Schaeffer C."/>
            <person name="Siguier P."/>
            <person name="Alexander Thil Smith A."/>
            <person name="Van Dorsselaer A."/>
            <person name="Weissenbach J."/>
            <person name="Medigue C."/>
            <person name="Le Paslier D."/>
        </authorList>
    </citation>
    <scope>NUCLEOTIDE SEQUENCE</scope>
</reference>
<keyword evidence="2" id="KW-0540">Nuclease</keyword>
<dbReference type="SMART" id="SM00487">
    <property type="entry name" value="DEXDc"/>
    <property type="match status" value="1"/>
</dbReference>
<dbReference type="InterPro" id="IPR027417">
    <property type="entry name" value="P-loop_NTPase"/>
</dbReference>
<dbReference type="GO" id="GO:0004386">
    <property type="term" value="F:helicase activity"/>
    <property type="evidence" value="ECO:0007669"/>
    <property type="project" value="UniProtKB-KW"/>
</dbReference>
<name>E6PHT8_9ZZZZ</name>
<keyword evidence="2" id="KW-0547">Nucleotide-binding</keyword>
<comment type="caution">
    <text evidence="2">The sequence shown here is derived from an EMBL/GenBank/DDBJ whole genome shotgun (WGS) entry which is preliminary data.</text>
</comment>
<protein>
    <submittedName>
        <fullName evidence="2">Putative DNA helicase / endonuclease</fullName>
    </submittedName>
</protein>
<organism evidence="2">
    <name type="scientific">mine drainage metagenome</name>
    <dbReference type="NCBI Taxonomy" id="410659"/>
    <lineage>
        <taxon>unclassified sequences</taxon>
        <taxon>metagenomes</taxon>
        <taxon>ecological metagenomes</taxon>
    </lineage>
</organism>
<sequence length="661" mass="73425">MPNLITHICGTHHSTVNNMGMREMQARAFDARNAQYLLIKAPPASGKSRALMYIGLDKIANQGLKKVIVAVPERSIGNSFKTTPLKPSGFFADWLVTPKYNLTDSAGGHKTAAFAEFLASSESILVCTHATLRFAFEKVGAEAFKDCVVAIDEFHHASADGESKLGEVVRDLIKEGHSHVVAMTGSYFRGDTLPVLRPEDEAKFQRVTYTYYEQLASYQYLKQLGIGYHFYSESYITAIEDVLDLSKKTIIHIPSVNSAESPKGKMEQVDDLLEFIAGGDASKVKRDAASGFYHVERPDGTTLKIADLVDDSPFRETVLASLRKVEQRENLDMIVALGMAKEGFDWIWCEHVLTVGYRNSMTEVIQIIGRATRDAEGKTHAQFTNLVAEPIEEQSAVTEAVNNMLKAITVSLIMEQVLAPNFNFKTKVPDAQVQEPAPGVPLLIKGLQEPSTDRVKQIIEEQLDELKVSMYQNPLIKLVTIQPDVFTPAEINTQIIPRVIATHFPDLTESQVNEVRHALLLDLNFKNAVSPDPGDPGPNTTGELETKHEGENVLIKLAKKFVNLDELSIDLIDSINPFEHAYEILSKNLDERILRTIHGNVTAVRLPMSDEEAAMLWPSVKAFTQSREREPNLNAQDPREQRLAHALSIVRAAKRDQATSG</sequence>
<dbReference type="EMBL" id="CABL01000019">
    <property type="protein sequence ID" value="CBH76026.1"/>
    <property type="molecule type" value="Genomic_DNA"/>
</dbReference>
<keyword evidence="2" id="KW-0378">Hydrolase</keyword>
<gene>
    <name evidence="2" type="primary">yeeB</name>
    <name evidence="2" type="ORF">CARN1_0506</name>
</gene>
<dbReference type="SUPFAM" id="SSF52540">
    <property type="entry name" value="P-loop containing nucleoside triphosphate hydrolases"/>
    <property type="match status" value="1"/>
</dbReference>